<name>A0ABS4YZK4_9MICC</name>
<proteinExistence type="predicted"/>
<dbReference type="Gene3D" id="3.40.50.1820">
    <property type="entry name" value="alpha/beta hydrolase"/>
    <property type="match status" value="1"/>
</dbReference>
<dbReference type="InterPro" id="IPR000073">
    <property type="entry name" value="AB_hydrolase_1"/>
</dbReference>
<dbReference type="Proteomes" id="UP000711614">
    <property type="component" value="Unassembled WGS sequence"/>
</dbReference>
<comment type="caution">
    <text evidence="2">The sequence shown here is derived from an EMBL/GenBank/DDBJ whole genome shotgun (WGS) entry which is preliminary data.</text>
</comment>
<dbReference type="InterPro" id="IPR029058">
    <property type="entry name" value="AB_hydrolase_fold"/>
</dbReference>
<protein>
    <submittedName>
        <fullName evidence="2">Pimeloyl-ACP methyl ester carboxylesterase</fullName>
    </submittedName>
</protein>
<gene>
    <name evidence="2" type="ORF">JOF48_002970</name>
</gene>
<evidence type="ECO:0000313" key="2">
    <source>
        <dbReference type="EMBL" id="MBP2414171.1"/>
    </source>
</evidence>
<sequence length="248" mass="26264">MDRASIMHVDISGNGRPVLFLHGGGVSGWMWRPLLDVLNGGVRAVVPDLPGHGQSRDTGYLSHDETVGRLAGLIRKEAPAGVLLVGFSLGAQLAIRLAADHPELVSGAVIISAEAQPAPMPRATLALLGWAAPLARQEWFARLQAKQLSVPGDLLAEYVRDSRGISRDTLLASVGENIRFTLPGAWGAFQGSTAVLVGAKERRIMRSSARTIHEAAGGSLLVVPNAAHDMPFTQPQLLAGVIHRQLAP</sequence>
<dbReference type="PANTHER" id="PTHR43798">
    <property type="entry name" value="MONOACYLGLYCEROL LIPASE"/>
    <property type="match status" value="1"/>
</dbReference>
<reference evidence="2 3" key="1">
    <citation type="submission" date="2021-03" db="EMBL/GenBank/DDBJ databases">
        <title>Sequencing the genomes of 1000 actinobacteria strains.</title>
        <authorList>
            <person name="Klenk H.-P."/>
        </authorList>
    </citation>
    <scope>NUCLEOTIDE SEQUENCE [LARGE SCALE GENOMIC DNA]</scope>
    <source>
        <strain evidence="2 3">DSM 16005</strain>
    </source>
</reference>
<dbReference type="SUPFAM" id="SSF53474">
    <property type="entry name" value="alpha/beta-Hydrolases"/>
    <property type="match status" value="1"/>
</dbReference>
<feature type="domain" description="AB hydrolase-1" evidence="1">
    <location>
        <begin position="18"/>
        <end position="239"/>
    </location>
</feature>
<evidence type="ECO:0000313" key="3">
    <source>
        <dbReference type="Proteomes" id="UP000711614"/>
    </source>
</evidence>
<organism evidence="2 3">
    <name type="scientific">Arthrobacter stackebrandtii</name>
    <dbReference type="NCBI Taxonomy" id="272161"/>
    <lineage>
        <taxon>Bacteria</taxon>
        <taxon>Bacillati</taxon>
        <taxon>Actinomycetota</taxon>
        <taxon>Actinomycetes</taxon>
        <taxon>Micrococcales</taxon>
        <taxon>Micrococcaceae</taxon>
        <taxon>Arthrobacter</taxon>
    </lineage>
</organism>
<dbReference type="InterPro" id="IPR050266">
    <property type="entry name" value="AB_hydrolase_sf"/>
</dbReference>
<dbReference type="Pfam" id="PF12697">
    <property type="entry name" value="Abhydrolase_6"/>
    <property type="match status" value="1"/>
</dbReference>
<dbReference type="RefSeq" id="WP_245346559.1">
    <property type="nucleotide sequence ID" value="NZ_JAGIOI010000001.1"/>
</dbReference>
<evidence type="ECO:0000259" key="1">
    <source>
        <dbReference type="Pfam" id="PF12697"/>
    </source>
</evidence>
<dbReference type="PRINTS" id="PR00111">
    <property type="entry name" value="ABHYDROLASE"/>
</dbReference>
<dbReference type="EMBL" id="JAGIOI010000001">
    <property type="protein sequence ID" value="MBP2414171.1"/>
    <property type="molecule type" value="Genomic_DNA"/>
</dbReference>
<keyword evidence="3" id="KW-1185">Reference proteome</keyword>
<accession>A0ABS4YZK4</accession>